<dbReference type="InterPro" id="IPR005147">
    <property type="entry name" value="tRNA_synthase_B5-dom"/>
</dbReference>
<evidence type="ECO:0000256" key="2">
    <source>
        <dbReference type="ARBA" id="ARBA00008653"/>
    </source>
</evidence>
<dbReference type="InterPro" id="IPR005146">
    <property type="entry name" value="B3/B4_tRNA-bd"/>
</dbReference>
<keyword evidence="4 15" id="KW-0963">Cytoplasm</keyword>
<dbReference type="Gene3D" id="3.30.56.10">
    <property type="match status" value="2"/>
</dbReference>
<reference evidence="20 21" key="1">
    <citation type="submission" date="2015-03" db="EMBL/GenBank/DDBJ databases">
        <title>Comparative analysis of the OM43 clade including a novel species from Red Sea uncovers genomic and metabolic diversity among marine methylotrophs.</title>
        <authorList>
            <person name="Jimenez-Infante F."/>
            <person name="Ngugi D.K."/>
            <person name="Vinu M."/>
            <person name="Alam I."/>
            <person name="Kamau A."/>
            <person name="Blom J."/>
            <person name="Bajic V.B."/>
            <person name="Stingl U."/>
        </authorList>
    </citation>
    <scope>NUCLEOTIDE SEQUENCE [LARGE SCALE GENOMIC DNA]</scope>
    <source>
        <strain evidence="20 21">MBRSH7</strain>
    </source>
</reference>
<evidence type="ECO:0000256" key="11">
    <source>
        <dbReference type="ARBA" id="ARBA00022884"/>
    </source>
</evidence>
<keyword evidence="12 15" id="KW-0648">Protein biosynthesis</keyword>
<dbReference type="Pfam" id="PF01588">
    <property type="entry name" value="tRNA_bind"/>
    <property type="match status" value="1"/>
</dbReference>
<keyword evidence="9 15" id="KW-0067">ATP-binding</keyword>
<gene>
    <name evidence="15" type="primary">pheT</name>
    <name evidence="20" type="ORF">VI33_05860</name>
</gene>
<keyword evidence="13 15" id="KW-0030">Aminoacyl-tRNA synthetase</keyword>
<comment type="subunit">
    <text evidence="3 15">Tetramer of two alpha and two beta subunits.</text>
</comment>
<dbReference type="GO" id="GO:0000049">
    <property type="term" value="F:tRNA binding"/>
    <property type="evidence" value="ECO:0007669"/>
    <property type="project" value="UniProtKB-UniRule"/>
</dbReference>
<dbReference type="FunFam" id="3.30.56.10:FF:000002">
    <property type="entry name" value="Phenylalanine--tRNA ligase beta subunit"/>
    <property type="match status" value="1"/>
</dbReference>
<dbReference type="NCBIfam" id="NF045760">
    <property type="entry name" value="YtpR"/>
    <property type="match status" value="1"/>
</dbReference>
<evidence type="ECO:0000256" key="7">
    <source>
        <dbReference type="ARBA" id="ARBA00022723"/>
    </source>
</evidence>
<dbReference type="PATRIC" id="fig|1623450.3.peg.1163"/>
<sequence>MKFSYAWLNQLFANKLNLNELADDLTMAGLEIESIHNPGESLQNIVVGEIVSIEKHPDADRLNVCQVDVGSEKLQIVCGAPNAKAGIKVPCALIGTKFTEFTIKKSKLRGVESFGMCCSAKEIGLSEEADGIMELSPDLTNGEPVAKALNLNDSVIEVSLTPNRADCLSILGIAREVRSIKGLAFDMPKINQITSSDKCKITPTVTNTEACPVYSYASISQINNSAQLPDEIIHRLDCADIKSINPVVDLVNYVMLETGQPMHAFDLNKIKGNVVVRNASRQEKMTLLNDQTIEVMENDLVIADDNGPLALAGVMGGLESAVETNTTNIFIESAFFTPLSMAGKARSYGLNTDSSHRFERGVDFSQTEHALTRVINLINEHCGGLTSQVSSVSHDLPQRNLIQLRPSKVTRILGRDVSQDEVVQILNNLDLPFTLDDGVFTVTPPAYRFDIEIEEDLVEEVIRVAGYDNIGAMNPKMMLNPRSTKDRHSDVRKIRHTMSDLGYSELVSYSFIDEAMESTVHGNDNLIKLENPIAENMNTMRSRLWSSHIDALKFNTNRGRTQIKFFEIANKFTQDNSNFSEEQVLSGLVSGEAIPKNWIEKNRAHDFYDVKSDLEQLLGDGIAMKESAETIGAFHPGQSADIFRDNKKIGRLGKLHPSLQKQLDVDQEVYLFEIGLNHLSENELKLNTEILKSVPLQRDIAVLVDEDVVAGDVIDVVSKRNINFIKDFRIFDVYQGQGIAEGKKSLAFLILMQDTYKTLEEKDVEKSVTEVINLLKKEFNAELRL</sequence>
<evidence type="ECO:0000313" key="21">
    <source>
        <dbReference type="Proteomes" id="UP000066549"/>
    </source>
</evidence>
<comment type="subcellular location">
    <subcellularLocation>
        <location evidence="1 15">Cytoplasm</location>
    </subcellularLocation>
</comment>
<dbReference type="GO" id="GO:0000287">
    <property type="term" value="F:magnesium ion binding"/>
    <property type="evidence" value="ECO:0007669"/>
    <property type="project" value="UniProtKB-UniRule"/>
</dbReference>
<dbReference type="Pfam" id="PF03147">
    <property type="entry name" value="FDX-ACB"/>
    <property type="match status" value="1"/>
</dbReference>
<proteinExistence type="inferred from homology"/>
<dbReference type="SUPFAM" id="SSF54991">
    <property type="entry name" value="Anticodon-binding domain of PheRS"/>
    <property type="match status" value="1"/>
</dbReference>
<evidence type="ECO:0000256" key="14">
    <source>
        <dbReference type="ARBA" id="ARBA00049255"/>
    </source>
</evidence>
<dbReference type="NCBIfam" id="TIGR00472">
    <property type="entry name" value="pheT_bact"/>
    <property type="match status" value="1"/>
</dbReference>
<organism evidence="20 21">
    <name type="scientific">Methylophilales bacterium MBRS-H7</name>
    <dbReference type="NCBI Taxonomy" id="1623450"/>
    <lineage>
        <taxon>Bacteria</taxon>
        <taxon>Pseudomonadati</taxon>
        <taxon>Pseudomonadota</taxon>
        <taxon>Betaproteobacteria</taxon>
        <taxon>Nitrosomonadales</taxon>
        <taxon>OM43 clade</taxon>
    </lineage>
</organism>
<evidence type="ECO:0000256" key="13">
    <source>
        <dbReference type="ARBA" id="ARBA00023146"/>
    </source>
</evidence>
<dbReference type="SMART" id="SM00896">
    <property type="entry name" value="FDX-ACB"/>
    <property type="match status" value="1"/>
</dbReference>
<dbReference type="Gene3D" id="3.30.930.10">
    <property type="entry name" value="Bira Bifunctional Protein, Domain 2"/>
    <property type="match status" value="1"/>
</dbReference>
<dbReference type="GO" id="GO:0004826">
    <property type="term" value="F:phenylalanine-tRNA ligase activity"/>
    <property type="evidence" value="ECO:0007669"/>
    <property type="project" value="UniProtKB-UniRule"/>
</dbReference>
<keyword evidence="21" id="KW-1185">Reference proteome</keyword>
<dbReference type="HAMAP" id="MF_00283">
    <property type="entry name" value="Phe_tRNA_synth_beta1"/>
    <property type="match status" value="1"/>
</dbReference>
<dbReference type="PROSITE" id="PS51447">
    <property type="entry name" value="FDX_ACB"/>
    <property type="match status" value="1"/>
</dbReference>
<keyword evidence="6 15" id="KW-0436">Ligase</keyword>
<dbReference type="Gene3D" id="3.50.40.10">
    <property type="entry name" value="Phenylalanyl-trna Synthetase, Chain B, domain 3"/>
    <property type="match status" value="1"/>
</dbReference>
<dbReference type="InterPro" id="IPR033714">
    <property type="entry name" value="tRNA_bind_bactPheRS"/>
</dbReference>
<dbReference type="PANTHER" id="PTHR10947">
    <property type="entry name" value="PHENYLALANYL-TRNA SYNTHETASE BETA CHAIN AND LEUCINE-RICH REPEAT-CONTAINING PROTEIN 47"/>
    <property type="match status" value="1"/>
</dbReference>
<dbReference type="InterPro" id="IPR002547">
    <property type="entry name" value="tRNA-bd_dom"/>
</dbReference>
<dbReference type="EC" id="6.1.1.20" evidence="15"/>
<feature type="domain" description="FDX-ACB" evidence="18">
    <location>
        <begin position="691"/>
        <end position="784"/>
    </location>
</feature>
<dbReference type="Pfam" id="PF03483">
    <property type="entry name" value="B3_4"/>
    <property type="match status" value="1"/>
</dbReference>
<dbReference type="Pfam" id="PF03484">
    <property type="entry name" value="B5"/>
    <property type="match status" value="1"/>
</dbReference>
<dbReference type="CDD" id="cd00769">
    <property type="entry name" value="PheRS_beta_core"/>
    <property type="match status" value="1"/>
</dbReference>
<dbReference type="InterPro" id="IPR005121">
    <property type="entry name" value="Fdx_antiC-bd"/>
</dbReference>
<dbReference type="InterPro" id="IPR041616">
    <property type="entry name" value="PheRS_beta_core"/>
</dbReference>
<feature type="binding site" evidence="15">
    <location>
        <position position="460"/>
    </location>
    <ligand>
        <name>Mg(2+)</name>
        <dbReference type="ChEBI" id="CHEBI:18420"/>
        <note>shared with alpha subunit</note>
    </ligand>
</feature>
<dbReference type="InterPro" id="IPR045060">
    <property type="entry name" value="Phe-tRNA-ligase_IIc_bsu"/>
</dbReference>
<protein>
    <recommendedName>
        <fullName evidence="15">Phenylalanine--tRNA ligase beta subunit</fullName>
        <ecNumber evidence="15">6.1.1.20</ecNumber>
    </recommendedName>
    <alternativeName>
        <fullName evidence="15">Phenylalanyl-tRNA synthetase beta subunit</fullName>
        <shortName evidence="15">PheRS</shortName>
    </alternativeName>
</protein>
<keyword evidence="5 16" id="KW-0820">tRNA-binding</keyword>
<dbReference type="SUPFAM" id="SSF50249">
    <property type="entry name" value="Nucleic acid-binding proteins"/>
    <property type="match status" value="1"/>
</dbReference>
<comment type="similarity">
    <text evidence="2 15">Belongs to the phenylalanyl-tRNA synthetase beta subunit family. Type 1 subfamily.</text>
</comment>
<evidence type="ECO:0000256" key="15">
    <source>
        <dbReference type="HAMAP-Rule" id="MF_00283"/>
    </source>
</evidence>
<dbReference type="InterPro" id="IPR036690">
    <property type="entry name" value="Fdx_antiC-bd_sf"/>
</dbReference>
<evidence type="ECO:0000256" key="10">
    <source>
        <dbReference type="ARBA" id="ARBA00022842"/>
    </source>
</evidence>
<evidence type="ECO:0000256" key="9">
    <source>
        <dbReference type="ARBA" id="ARBA00022840"/>
    </source>
</evidence>
<dbReference type="Gene3D" id="2.40.50.140">
    <property type="entry name" value="Nucleic acid-binding proteins"/>
    <property type="match status" value="1"/>
</dbReference>
<evidence type="ECO:0000256" key="4">
    <source>
        <dbReference type="ARBA" id="ARBA00022490"/>
    </source>
</evidence>
<dbReference type="PROSITE" id="PS51483">
    <property type="entry name" value="B5"/>
    <property type="match status" value="1"/>
</dbReference>
<feature type="binding site" evidence="15">
    <location>
        <position position="456"/>
    </location>
    <ligand>
        <name>Mg(2+)</name>
        <dbReference type="ChEBI" id="CHEBI:18420"/>
        <note>shared with alpha subunit</note>
    </ligand>
</feature>
<dbReference type="GO" id="GO:0006432">
    <property type="term" value="P:phenylalanyl-tRNA aminoacylation"/>
    <property type="evidence" value="ECO:0007669"/>
    <property type="project" value="UniProtKB-UniRule"/>
</dbReference>
<dbReference type="OrthoDB" id="9805455at2"/>
<dbReference type="InterPro" id="IPR009061">
    <property type="entry name" value="DNA-bd_dom_put_sf"/>
</dbReference>
<evidence type="ECO:0000259" key="17">
    <source>
        <dbReference type="PROSITE" id="PS50886"/>
    </source>
</evidence>
<dbReference type="Pfam" id="PF17759">
    <property type="entry name" value="tRNA_synthFbeta"/>
    <property type="match status" value="1"/>
</dbReference>
<dbReference type="PROSITE" id="PS50886">
    <property type="entry name" value="TRBD"/>
    <property type="match status" value="1"/>
</dbReference>
<feature type="domain" description="B5" evidence="19">
    <location>
        <begin position="397"/>
        <end position="472"/>
    </location>
</feature>
<dbReference type="SUPFAM" id="SSF56037">
    <property type="entry name" value="PheT/TilS domain"/>
    <property type="match status" value="1"/>
</dbReference>
<evidence type="ECO:0000256" key="12">
    <source>
        <dbReference type="ARBA" id="ARBA00022917"/>
    </source>
</evidence>
<comment type="catalytic activity">
    <reaction evidence="14 15">
        <text>tRNA(Phe) + L-phenylalanine + ATP = L-phenylalanyl-tRNA(Phe) + AMP + diphosphate + H(+)</text>
        <dbReference type="Rhea" id="RHEA:19413"/>
        <dbReference type="Rhea" id="RHEA-COMP:9668"/>
        <dbReference type="Rhea" id="RHEA-COMP:9699"/>
        <dbReference type="ChEBI" id="CHEBI:15378"/>
        <dbReference type="ChEBI" id="CHEBI:30616"/>
        <dbReference type="ChEBI" id="CHEBI:33019"/>
        <dbReference type="ChEBI" id="CHEBI:58095"/>
        <dbReference type="ChEBI" id="CHEBI:78442"/>
        <dbReference type="ChEBI" id="CHEBI:78531"/>
        <dbReference type="ChEBI" id="CHEBI:456215"/>
        <dbReference type="EC" id="6.1.1.20"/>
    </reaction>
</comment>
<dbReference type="Proteomes" id="UP000066549">
    <property type="component" value="Chromosome"/>
</dbReference>
<accession>A0A0H4J086</accession>
<dbReference type="SUPFAM" id="SSF55681">
    <property type="entry name" value="Class II aaRS and biotin synthetases"/>
    <property type="match status" value="1"/>
</dbReference>
<dbReference type="GO" id="GO:0005524">
    <property type="term" value="F:ATP binding"/>
    <property type="evidence" value="ECO:0007669"/>
    <property type="project" value="UniProtKB-UniRule"/>
</dbReference>
<dbReference type="SMART" id="SM00873">
    <property type="entry name" value="B3_4"/>
    <property type="match status" value="1"/>
</dbReference>
<dbReference type="GO" id="GO:0009328">
    <property type="term" value="C:phenylalanine-tRNA ligase complex"/>
    <property type="evidence" value="ECO:0007669"/>
    <property type="project" value="TreeGrafter"/>
</dbReference>
<dbReference type="InterPro" id="IPR020825">
    <property type="entry name" value="Phe-tRNA_synthase-like_B3/B4"/>
</dbReference>
<evidence type="ECO:0000256" key="5">
    <source>
        <dbReference type="ARBA" id="ARBA00022555"/>
    </source>
</evidence>
<evidence type="ECO:0000259" key="19">
    <source>
        <dbReference type="PROSITE" id="PS51483"/>
    </source>
</evidence>
<dbReference type="Gene3D" id="3.30.70.380">
    <property type="entry name" value="Ferrodoxin-fold anticodon-binding domain"/>
    <property type="match status" value="1"/>
</dbReference>
<dbReference type="InterPro" id="IPR012340">
    <property type="entry name" value="NA-bd_OB-fold"/>
</dbReference>
<dbReference type="InterPro" id="IPR045864">
    <property type="entry name" value="aa-tRNA-synth_II/BPL/LPL"/>
</dbReference>
<comment type="cofactor">
    <cofactor evidence="15">
        <name>Mg(2+)</name>
        <dbReference type="ChEBI" id="CHEBI:18420"/>
    </cofactor>
    <text evidence="15">Binds 2 magnesium ions per tetramer.</text>
</comment>
<dbReference type="FunFam" id="3.30.70.380:FF:000001">
    <property type="entry name" value="Phenylalanine--tRNA ligase beta subunit"/>
    <property type="match status" value="1"/>
</dbReference>
<keyword evidence="10 15" id="KW-0460">Magnesium</keyword>
<feature type="binding site" evidence="15">
    <location>
        <position position="450"/>
    </location>
    <ligand>
        <name>Mg(2+)</name>
        <dbReference type="ChEBI" id="CHEBI:18420"/>
        <note>shared with alpha subunit</note>
    </ligand>
</feature>
<dbReference type="SMART" id="SM00874">
    <property type="entry name" value="B5"/>
    <property type="match status" value="1"/>
</dbReference>
<keyword evidence="11 16" id="KW-0694">RNA-binding</keyword>
<dbReference type="AlphaFoldDB" id="A0A0H4J086"/>
<dbReference type="CDD" id="cd02796">
    <property type="entry name" value="tRNA_bind_bactPheRS"/>
    <property type="match status" value="1"/>
</dbReference>
<dbReference type="FunFam" id="2.40.50.140:FF:000045">
    <property type="entry name" value="Phenylalanine--tRNA ligase beta subunit"/>
    <property type="match status" value="1"/>
</dbReference>
<name>A0A0H4J086_9PROT</name>
<dbReference type="EMBL" id="CP011002">
    <property type="protein sequence ID" value="AKO66199.1"/>
    <property type="molecule type" value="Genomic_DNA"/>
</dbReference>
<evidence type="ECO:0000256" key="3">
    <source>
        <dbReference type="ARBA" id="ARBA00011209"/>
    </source>
</evidence>
<keyword evidence="7 15" id="KW-0479">Metal-binding</keyword>
<keyword evidence="8 15" id="KW-0547">Nucleotide-binding</keyword>
<feature type="binding site" evidence="15">
    <location>
        <position position="459"/>
    </location>
    <ligand>
        <name>Mg(2+)</name>
        <dbReference type="ChEBI" id="CHEBI:18420"/>
        <note>shared with alpha subunit</note>
    </ligand>
</feature>
<evidence type="ECO:0000259" key="18">
    <source>
        <dbReference type="PROSITE" id="PS51447"/>
    </source>
</evidence>
<evidence type="ECO:0000313" key="20">
    <source>
        <dbReference type="EMBL" id="AKO66199.1"/>
    </source>
</evidence>
<evidence type="ECO:0000256" key="8">
    <source>
        <dbReference type="ARBA" id="ARBA00022741"/>
    </source>
</evidence>
<evidence type="ECO:0000256" key="16">
    <source>
        <dbReference type="PROSITE-ProRule" id="PRU00209"/>
    </source>
</evidence>
<dbReference type="InterPro" id="IPR004532">
    <property type="entry name" value="Phe-tRNA-ligase_IIc_bsu_bact"/>
</dbReference>
<evidence type="ECO:0000256" key="6">
    <source>
        <dbReference type="ARBA" id="ARBA00022598"/>
    </source>
</evidence>
<dbReference type="SUPFAM" id="SSF46955">
    <property type="entry name" value="Putative DNA-binding domain"/>
    <property type="match status" value="1"/>
</dbReference>
<feature type="domain" description="TRNA-binding" evidence="17">
    <location>
        <begin position="39"/>
        <end position="146"/>
    </location>
</feature>
<evidence type="ECO:0000256" key="1">
    <source>
        <dbReference type="ARBA" id="ARBA00004496"/>
    </source>
</evidence>
<dbReference type="PANTHER" id="PTHR10947:SF0">
    <property type="entry name" value="PHENYLALANINE--TRNA LIGASE BETA SUBUNIT"/>
    <property type="match status" value="1"/>
</dbReference>